<reference evidence="2 3" key="1">
    <citation type="submission" date="2013-11" db="EMBL/GenBank/DDBJ databases">
        <title>Draft genome of the bovine lungworm Dictyocaulus viviparus.</title>
        <authorList>
            <person name="Mitreva M."/>
        </authorList>
    </citation>
    <scope>NUCLEOTIDE SEQUENCE [LARGE SCALE GENOMIC DNA]</scope>
    <source>
        <strain evidence="2 3">HannoverDv2000</strain>
    </source>
</reference>
<proteinExistence type="predicted"/>
<sequence length="170" mass="18959">MRLATIAFDGLILMSVLCLGVSLMVFVINAEMLESKYLIGVKNTFEKYYGYSFYLACLALLLLVFTALGAVLMTTFTFFSPKMLADTGGNYSSSENQYNGGTNHVNTSRRTKPELYAQDSVSFIDPGLLRSITPVLQSTPQISLQHGDYISPIRSPNGEFQLTTRHFYSY</sequence>
<accession>A0A0D8X961</accession>
<evidence type="ECO:0000313" key="3">
    <source>
        <dbReference type="Proteomes" id="UP000053766"/>
    </source>
</evidence>
<dbReference type="InterPro" id="IPR010761">
    <property type="entry name" value="Clc_prot-like"/>
</dbReference>
<evidence type="ECO:0000313" key="2">
    <source>
        <dbReference type="EMBL" id="KJH40282.1"/>
    </source>
</evidence>
<evidence type="ECO:0000256" key="1">
    <source>
        <dbReference type="SAM" id="Phobius"/>
    </source>
</evidence>
<gene>
    <name evidence="2" type="ORF">DICVIV_13779</name>
</gene>
<dbReference type="OrthoDB" id="5783969at2759"/>
<dbReference type="Proteomes" id="UP000053766">
    <property type="component" value="Unassembled WGS sequence"/>
</dbReference>
<dbReference type="AlphaFoldDB" id="A0A0D8X961"/>
<feature type="transmembrane region" description="Helical" evidence="1">
    <location>
        <begin position="48"/>
        <end position="73"/>
    </location>
</feature>
<dbReference type="EMBL" id="KN717423">
    <property type="protein sequence ID" value="KJH40282.1"/>
    <property type="molecule type" value="Genomic_DNA"/>
</dbReference>
<dbReference type="Pfam" id="PF07062">
    <property type="entry name" value="Clc-like"/>
    <property type="match status" value="1"/>
</dbReference>
<organism evidence="2 3">
    <name type="scientific">Dictyocaulus viviparus</name>
    <name type="common">Bovine lungworm</name>
    <dbReference type="NCBI Taxonomy" id="29172"/>
    <lineage>
        <taxon>Eukaryota</taxon>
        <taxon>Metazoa</taxon>
        <taxon>Ecdysozoa</taxon>
        <taxon>Nematoda</taxon>
        <taxon>Chromadorea</taxon>
        <taxon>Rhabditida</taxon>
        <taxon>Rhabditina</taxon>
        <taxon>Rhabditomorpha</taxon>
        <taxon>Strongyloidea</taxon>
        <taxon>Metastrongylidae</taxon>
        <taxon>Dictyocaulus</taxon>
    </lineage>
</organism>
<name>A0A0D8X961_DICVI</name>
<dbReference type="Gene3D" id="1.20.140.150">
    <property type="match status" value="1"/>
</dbReference>
<dbReference type="GO" id="GO:0016020">
    <property type="term" value="C:membrane"/>
    <property type="evidence" value="ECO:0007669"/>
    <property type="project" value="InterPro"/>
</dbReference>
<feature type="transmembrane region" description="Helical" evidence="1">
    <location>
        <begin position="7"/>
        <end position="28"/>
    </location>
</feature>
<keyword evidence="3" id="KW-1185">Reference proteome</keyword>
<keyword evidence="1" id="KW-0812">Transmembrane</keyword>
<reference evidence="3" key="2">
    <citation type="journal article" date="2016" name="Sci. Rep.">
        <title>Dictyocaulus viviparus genome, variome and transcriptome elucidate lungworm biology and support future intervention.</title>
        <authorList>
            <person name="McNulty S.N."/>
            <person name="Strube C."/>
            <person name="Rosa B.A."/>
            <person name="Martin J.C."/>
            <person name="Tyagi R."/>
            <person name="Choi Y.J."/>
            <person name="Wang Q."/>
            <person name="Hallsworth Pepin K."/>
            <person name="Zhang X."/>
            <person name="Ozersky P."/>
            <person name="Wilson R.K."/>
            <person name="Sternberg P.W."/>
            <person name="Gasser R.B."/>
            <person name="Mitreva M."/>
        </authorList>
    </citation>
    <scope>NUCLEOTIDE SEQUENCE [LARGE SCALE GENOMIC DNA]</scope>
    <source>
        <strain evidence="3">HannoverDv2000</strain>
    </source>
</reference>
<keyword evidence="1" id="KW-0472">Membrane</keyword>
<keyword evidence="1" id="KW-1133">Transmembrane helix</keyword>
<protein>
    <submittedName>
        <fullName evidence="2">Uncharacterized protein</fullName>
    </submittedName>
</protein>